<dbReference type="EMBL" id="CAJVOS010000012">
    <property type="protein sequence ID" value="CAG8000484.1"/>
    <property type="molecule type" value="Genomic_DNA"/>
</dbReference>
<organism evidence="2 3">
    <name type="scientific">Penicillium olsonii</name>
    <dbReference type="NCBI Taxonomy" id="99116"/>
    <lineage>
        <taxon>Eukaryota</taxon>
        <taxon>Fungi</taxon>
        <taxon>Dikarya</taxon>
        <taxon>Ascomycota</taxon>
        <taxon>Pezizomycotina</taxon>
        <taxon>Eurotiomycetes</taxon>
        <taxon>Eurotiomycetidae</taxon>
        <taxon>Eurotiales</taxon>
        <taxon>Aspergillaceae</taxon>
        <taxon>Penicillium</taxon>
    </lineage>
</organism>
<feature type="region of interest" description="Disordered" evidence="1">
    <location>
        <begin position="145"/>
        <end position="177"/>
    </location>
</feature>
<keyword evidence="3" id="KW-1185">Reference proteome</keyword>
<sequence>MAYVDQFYPMENPEWVDFDQFLDLPSGYDDQSSATISPQDLALPYESEFTSPVDAMTPFTTTYDQDFMTMDGGFMNDPAAPLFDDASFTGYNPYDGSNAFRNMVEAQAAADPRVATIKEKRREAAIALHLQRLCDATALDLDMSSDSNTSFSSPSWSDYMRASTSPIPSPKTTAAEAPPPAAMEMVLDLNMNAAANVPKKQKPRSQAQKENYIKARKYGACEKHKKQHKRCNCLEKAAARAAANESPNTAAFQEQLRLQTSVLRDSRYPVSPGQVPSSQLQSLPSVKPIRKSPSSSSGHDTIIQLPSVPQDVVRPKSQKSTPPGRDSMPPGVPSFNNMSPQDMVIKSGKLVAKNAISTLEKTAPPGRIVSSASAGRDVIQSSMLAKSSSGRDIVSGKKALSSSAGHDIIISGKKSSTTASHDILLSGKATETASANRGHVSSQSTHPPGTTRVPSGSILRWRVSSSRISTRTDRATPSGVPSAVSCTALDVHSQNVRTTVPGAILSGVVPVARGIHPGGTSIAPGLQRLSVSTLPAGMLSLPRDQLASPRRLGLSGSVDRSPEIFGNGLVHSLVSVGGMLSSSVALCAQISLSTTNKVEGALYRGLSLAGRYLLSARKAFNWQIMRT</sequence>
<dbReference type="OrthoDB" id="4346289at2759"/>
<dbReference type="Proteomes" id="UP001153618">
    <property type="component" value="Unassembled WGS sequence"/>
</dbReference>
<feature type="compositionally biased region" description="Polar residues" evidence="1">
    <location>
        <begin position="162"/>
        <end position="172"/>
    </location>
</feature>
<gene>
    <name evidence="2" type="ORF">POLS_LOCUS1842</name>
</gene>
<feature type="compositionally biased region" description="Low complexity" evidence="1">
    <location>
        <begin position="269"/>
        <end position="287"/>
    </location>
</feature>
<comment type="caution">
    <text evidence="2">The sequence shown here is derived from an EMBL/GenBank/DDBJ whole genome shotgun (WGS) entry which is preliminary data.</text>
</comment>
<feature type="compositionally biased region" description="Low complexity" evidence="1">
    <location>
        <begin position="145"/>
        <end position="157"/>
    </location>
</feature>
<dbReference type="AlphaFoldDB" id="A0A9W4ML57"/>
<feature type="compositionally biased region" description="Polar residues" evidence="1">
    <location>
        <begin position="435"/>
        <end position="454"/>
    </location>
</feature>
<reference evidence="2" key="1">
    <citation type="submission" date="2021-07" db="EMBL/GenBank/DDBJ databases">
        <authorList>
            <person name="Branca A.L. A."/>
        </authorList>
    </citation>
    <scope>NUCLEOTIDE SEQUENCE</scope>
</reference>
<evidence type="ECO:0000313" key="2">
    <source>
        <dbReference type="EMBL" id="CAG8000484.1"/>
    </source>
</evidence>
<proteinExistence type="predicted"/>
<protein>
    <submittedName>
        <fullName evidence="2">Uncharacterized protein</fullName>
    </submittedName>
</protein>
<feature type="region of interest" description="Disordered" evidence="1">
    <location>
        <begin position="435"/>
        <end position="455"/>
    </location>
</feature>
<evidence type="ECO:0000313" key="3">
    <source>
        <dbReference type="Proteomes" id="UP001153618"/>
    </source>
</evidence>
<name>A0A9W4ML57_PENOL</name>
<accession>A0A9W4ML57</accession>
<evidence type="ECO:0000256" key="1">
    <source>
        <dbReference type="SAM" id="MobiDB-lite"/>
    </source>
</evidence>
<feature type="region of interest" description="Disordered" evidence="1">
    <location>
        <begin position="267"/>
        <end position="339"/>
    </location>
</feature>